<comment type="caution">
    <text evidence="2">The sequence shown here is derived from an EMBL/GenBank/DDBJ whole genome shotgun (WGS) entry which is preliminary data.</text>
</comment>
<dbReference type="SUPFAM" id="SSF50494">
    <property type="entry name" value="Trypsin-like serine proteases"/>
    <property type="match status" value="2"/>
</dbReference>
<protein>
    <submittedName>
        <fullName evidence="2">Uncharacterized protein</fullName>
    </submittedName>
</protein>
<evidence type="ECO:0000313" key="3">
    <source>
        <dbReference type="Proteomes" id="UP000604825"/>
    </source>
</evidence>
<keyword evidence="3" id="KW-1185">Reference proteome</keyword>
<dbReference type="Gene3D" id="2.40.10.120">
    <property type="match status" value="2"/>
</dbReference>
<sequence>MLSADGSRCGEHKDTPVVNGSRCACIDAFKKEVTPTGATFDDQSTRLAGIGGPLIDLDGKFMGINYYDTEIGTPFLFFVDIWEILGDLKTKKAMIGGHEGPLRHDNGPPNIPTTETGSRLGVRSKNRLTERLQRDRRTGGSERLGAWLCAVAEQSRSGSDRLAGVGRWVTPARHAQARQHGMWQAERNARSGAVEVEFCINSGKMLPSKRGADDLTRFSTDSLISGFWSELSYEVASKLSRSVVSIALSHGDLVGQNVLFASSGIAIECQPNFTKFVTSVILVRALNDERNGHDNIKIEVRHGGNVAIGTVVEYDLDHVIAVVEVTSALDVYCVPLSYAEELMPGRKVVAVGRDISGKLMATSGTLTASGPKDCGHLMFSTCKLSEVMQGGALFEFDGNFVGMNLFSNMKRPIFMPRDIISDRLNHLQTSMEKITFLAMMKSVRHRKRLTGVELRSYPEGSMNVNTFEEKFGDKYPTGVWGKFKKEISSNISDIVVALASFHGESKFFACTGFFINYDGCPTILTSASLVRDPDGANEIVSGLRIEVLLPNNEQTVGELEHYSLHYNIALVSVKNYNVECPVKLEPESICYDEVVVAVGRFFESGILMATSGKYIQDYDEVSSDLDCEYLWYTTCRTTKVVIGGPLVDLNEKFMGINYYDIEIGTPFLFFLDI</sequence>
<evidence type="ECO:0000313" key="2">
    <source>
        <dbReference type="EMBL" id="CAD6269219.1"/>
    </source>
</evidence>
<dbReference type="PANTHER" id="PTHR18868:SF38">
    <property type="entry name" value="OS01G0776500 PROTEIN"/>
    <property type="match status" value="1"/>
</dbReference>
<gene>
    <name evidence="2" type="ORF">NCGR_LOCUS52524</name>
</gene>
<dbReference type="AlphaFoldDB" id="A0A811RH95"/>
<dbReference type="Proteomes" id="UP000604825">
    <property type="component" value="Unassembled WGS sequence"/>
</dbReference>
<accession>A0A811RH95</accession>
<dbReference type="PANTHER" id="PTHR18868">
    <property type="entry name" value="OS07G0665300 PROTEIN-RELATED"/>
    <property type="match status" value="1"/>
</dbReference>
<name>A0A811RH95_9POAL</name>
<proteinExistence type="predicted"/>
<dbReference type="InterPro" id="IPR009003">
    <property type="entry name" value="Peptidase_S1_PA"/>
</dbReference>
<dbReference type="Pfam" id="PF13365">
    <property type="entry name" value="Trypsin_2"/>
    <property type="match status" value="2"/>
</dbReference>
<dbReference type="EMBL" id="CAJGYO010000014">
    <property type="protein sequence ID" value="CAD6269219.1"/>
    <property type="molecule type" value="Genomic_DNA"/>
</dbReference>
<organism evidence="2 3">
    <name type="scientific">Miscanthus lutarioriparius</name>
    <dbReference type="NCBI Taxonomy" id="422564"/>
    <lineage>
        <taxon>Eukaryota</taxon>
        <taxon>Viridiplantae</taxon>
        <taxon>Streptophyta</taxon>
        <taxon>Embryophyta</taxon>
        <taxon>Tracheophyta</taxon>
        <taxon>Spermatophyta</taxon>
        <taxon>Magnoliopsida</taxon>
        <taxon>Liliopsida</taxon>
        <taxon>Poales</taxon>
        <taxon>Poaceae</taxon>
        <taxon>PACMAD clade</taxon>
        <taxon>Panicoideae</taxon>
        <taxon>Andropogonodae</taxon>
        <taxon>Andropogoneae</taxon>
        <taxon>Saccharinae</taxon>
        <taxon>Miscanthus</taxon>
    </lineage>
</organism>
<feature type="region of interest" description="Disordered" evidence="1">
    <location>
        <begin position="99"/>
        <end position="118"/>
    </location>
</feature>
<reference evidence="2" key="1">
    <citation type="submission" date="2020-10" db="EMBL/GenBank/DDBJ databases">
        <authorList>
            <person name="Han B."/>
            <person name="Lu T."/>
            <person name="Zhao Q."/>
            <person name="Huang X."/>
            <person name="Zhao Y."/>
        </authorList>
    </citation>
    <scope>NUCLEOTIDE SEQUENCE</scope>
</reference>
<dbReference type="OrthoDB" id="618521at2759"/>
<evidence type="ECO:0000256" key="1">
    <source>
        <dbReference type="SAM" id="MobiDB-lite"/>
    </source>
</evidence>